<evidence type="ECO:0000256" key="4">
    <source>
        <dbReference type="ARBA" id="ARBA00022475"/>
    </source>
</evidence>
<dbReference type="GO" id="GO:0009425">
    <property type="term" value="C:bacterial-type flagellum basal body"/>
    <property type="evidence" value="ECO:0007669"/>
    <property type="project" value="InterPro"/>
</dbReference>
<evidence type="ECO:0000256" key="8">
    <source>
        <dbReference type="ARBA" id="ARBA00022989"/>
    </source>
</evidence>
<evidence type="ECO:0000256" key="2">
    <source>
        <dbReference type="ARBA" id="ARBA00004162"/>
    </source>
</evidence>
<dbReference type="GO" id="GO:0071973">
    <property type="term" value="P:bacterial-type flagellum-dependent cell motility"/>
    <property type="evidence" value="ECO:0007669"/>
    <property type="project" value="InterPro"/>
</dbReference>
<comment type="similarity">
    <text evidence="3 10">Belongs to the FliL family.</text>
</comment>
<dbReference type="AlphaFoldDB" id="A0A0M6YII4"/>
<comment type="subcellular location">
    <subcellularLocation>
        <location evidence="10">Cell inner membrane</location>
    </subcellularLocation>
    <subcellularLocation>
        <location evidence="2">Cell membrane</location>
        <topology evidence="2">Single-pass membrane protein</topology>
    </subcellularLocation>
</comment>
<evidence type="ECO:0000256" key="5">
    <source>
        <dbReference type="ARBA" id="ARBA00022500"/>
    </source>
</evidence>
<dbReference type="STRING" id="420998.JDO7802_01097"/>
<keyword evidence="6 10" id="KW-0812">Transmembrane</keyword>
<feature type="transmembrane region" description="Helical" evidence="10">
    <location>
        <begin position="22"/>
        <end position="41"/>
    </location>
</feature>
<keyword evidence="12" id="KW-1185">Reference proteome</keyword>
<evidence type="ECO:0000256" key="7">
    <source>
        <dbReference type="ARBA" id="ARBA00022779"/>
    </source>
</evidence>
<keyword evidence="11" id="KW-0966">Cell projection</keyword>
<keyword evidence="8 10" id="KW-1133">Transmembrane helix</keyword>
<dbReference type="Pfam" id="PF03748">
    <property type="entry name" value="FliL"/>
    <property type="match status" value="1"/>
</dbReference>
<keyword evidence="7 10" id="KW-0283">Flagellar rotation</keyword>
<keyword evidence="5 10" id="KW-0145">Chemotaxis</keyword>
<evidence type="ECO:0000256" key="1">
    <source>
        <dbReference type="ARBA" id="ARBA00002254"/>
    </source>
</evidence>
<dbReference type="EMBL" id="CXSU01000011">
    <property type="protein sequence ID" value="CTQ49087.1"/>
    <property type="molecule type" value="Genomic_DNA"/>
</dbReference>
<keyword evidence="10" id="KW-0997">Cell inner membrane</keyword>
<dbReference type="InterPro" id="IPR005503">
    <property type="entry name" value="FliL"/>
</dbReference>
<evidence type="ECO:0000256" key="10">
    <source>
        <dbReference type="RuleBase" id="RU364125"/>
    </source>
</evidence>
<evidence type="ECO:0000256" key="9">
    <source>
        <dbReference type="ARBA" id="ARBA00023136"/>
    </source>
</evidence>
<evidence type="ECO:0000256" key="6">
    <source>
        <dbReference type="ARBA" id="ARBA00022692"/>
    </source>
</evidence>
<comment type="function">
    <text evidence="1 10">Controls the rotational direction of flagella during chemotaxis.</text>
</comment>
<sequence length="164" mass="17382">MADSEDPNAIDSDKPKKGLGKIGWLIAVVLALGLGGGGFYATHSGLLLGSPDMASDPNDGSDNGPAAPIYLELDPMMISVGDAGSIRQMRFRAVLQLEKGHANVAALQPRILDIFSTYLRAVSVTRLEDPTALLDLRAQLLRRVQLLAGDGSVSDLLIIDFVIT</sequence>
<organism evidence="11 12">
    <name type="scientific">Jannaschia donghaensis</name>
    <dbReference type="NCBI Taxonomy" id="420998"/>
    <lineage>
        <taxon>Bacteria</taxon>
        <taxon>Pseudomonadati</taxon>
        <taxon>Pseudomonadota</taxon>
        <taxon>Alphaproteobacteria</taxon>
        <taxon>Rhodobacterales</taxon>
        <taxon>Roseobacteraceae</taxon>
        <taxon>Jannaschia</taxon>
    </lineage>
</organism>
<dbReference type="Proteomes" id="UP000049222">
    <property type="component" value="Unassembled WGS sequence"/>
</dbReference>
<proteinExistence type="inferred from homology"/>
<name>A0A0M6YII4_9RHOB</name>
<dbReference type="OrthoDB" id="7619358at2"/>
<evidence type="ECO:0000313" key="11">
    <source>
        <dbReference type="EMBL" id="CTQ49087.1"/>
    </source>
</evidence>
<keyword evidence="4" id="KW-1003">Cell membrane</keyword>
<reference evidence="11 12" key="1">
    <citation type="submission" date="2015-07" db="EMBL/GenBank/DDBJ databases">
        <authorList>
            <person name="Noorani M."/>
        </authorList>
    </citation>
    <scope>NUCLEOTIDE SEQUENCE [LARGE SCALE GENOMIC DNA]</scope>
    <source>
        <strain evidence="11 12">CECT 7802</strain>
    </source>
</reference>
<keyword evidence="9 10" id="KW-0472">Membrane</keyword>
<keyword evidence="11" id="KW-0282">Flagellum</keyword>
<dbReference type="GO" id="GO:0006935">
    <property type="term" value="P:chemotaxis"/>
    <property type="evidence" value="ECO:0007669"/>
    <property type="project" value="UniProtKB-KW"/>
</dbReference>
<dbReference type="GO" id="GO:0005886">
    <property type="term" value="C:plasma membrane"/>
    <property type="evidence" value="ECO:0007669"/>
    <property type="project" value="UniProtKB-SubCell"/>
</dbReference>
<evidence type="ECO:0000256" key="3">
    <source>
        <dbReference type="ARBA" id="ARBA00008281"/>
    </source>
</evidence>
<gene>
    <name evidence="11" type="ORF">JDO7802_01097</name>
</gene>
<evidence type="ECO:0000313" key="12">
    <source>
        <dbReference type="Proteomes" id="UP000049222"/>
    </source>
</evidence>
<dbReference type="RefSeq" id="WP_055083432.1">
    <property type="nucleotide sequence ID" value="NZ_CXSU01000011.1"/>
</dbReference>
<protein>
    <recommendedName>
        <fullName evidence="10">Flagellar protein FliL</fullName>
    </recommendedName>
</protein>
<keyword evidence="11" id="KW-0969">Cilium</keyword>
<accession>A0A0M6YII4</accession>